<dbReference type="InterPro" id="IPR001680">
    <property type="entry name" value="WD40_rpt"/>
</dbReference>
<sequence>MKLWNLVYTSTYAATHRADIVRGLTVMHGLGILSASHDGSIMLWAQSGKVLMVMVGHTSIVYSVDAHVSGLIVNGSEDHIAKI</sequence>
<dbReference type="GO" id="GO:0010992">
    <property type="term" value="P:ubiquitin recycling"/>
    <property type="evidence" value="ECO:0007669"/>
    <property type="project" value="TreeGrafter"/>
</dbReference>
<protein>
    <submittedName>
        <fullName evidence="4">Uncharacterized protein</fullName>
    </submittedName>
</protein>
<evidence type="ECO:0000256" key="3">
    <source>
        <dbReference type="ARBA" id="ARBA00022737"/>
    </source>
</evidence>
<dbReference type="GO" id="GO:0005634">
    <property type="term" value="C:nucleus"/>
    <property type="evidence" value="ECO:0007669"/>
    <property type="project" value="TreeGrafter"/>
</dbReference>
<dbReference type="SUPFAM" id="SSF50978">
    <property type="entry name" value="WD40 repeat-like"/>
    <property type="match status" value="1"/>
</dbReference>
<keyword evidence="1" id="KW-0963">Cytoplasm</keyword>
<keyword evidence="3" id="KW-0677">Repeat</keyword>
<evidence type="ECO:0000256" key="2">
    <source>
        <dbReference type="ARBA" id="ARBA00022574"/>
    </source>
</evidence>
<dbReference type="AlphaFoldDB" id="A0A7J8RWY7"/>
<keyword evidence="5" id="KW-1185">Reference proteome</keyword>
<gene>
    <name evidence="4" type="ORF">Godav_027725</name>
</gene>
<dbReference type="GO" id="GO:0043130">
    <property type="term" value="F:ubiquitin binding"/>
    <property type="evidence" value="ECO:0007669"/>
    <property type="project" value="TreeGrafter"/>
</dbReference>
<dbReference type="Gene3D" id="2.130.10.10">
    <property type="entry name" value="YVTN repeat-like/Quinoprotein amine dehydrogenase"/>
    <property type="match status" value="1"/>
</dbReference>
<dbReference type="InterPro" id="IPR015943">
    <property type="entry name" value="WD40/YVTN_repeat-like_dom_sf"/>
</dbReference>
<dbReference type="InterPro" id="IPR036322">
    <property type="entry name" value="WD40_repeat_dom_sf"/>
</dbReference>
<comment type="caution">
    <text evidence="4">The sequence shown here is derived from an EMBL/GenBank/DDBJ whole genome shotgun (WGS) entry which is preliminary data.</text>
</comment>
<organism evidence="4 5">
    <name type="scientific">Gossypium davidsonii</name>
    <name type="common">Davidson's cotton</name>
    <name type="synonym">Gossypium klotzschianum subsp. davidsonii</name>
    <dbReference type="NCBI Taxonomy" id="34287"/>
    <lineage>
        <taxon>Eukaryota</taxon>
        <taxon>Viridiplantae</taxon>
        <taxon>Streptophyta</taxon>
        <taxon>Embryophyta</taxon>
        <taxon>Tracheophyta</taxon>
        <taxon>Spermatophyta</taxon>
        <taxon>Magnoliopsida</taxon>
        <taxon>eudicotyledons</taxon>
        <taxon>Gunneridae</taxon>
        <taxon>Pentapetalae</taxon>
        <taxon>rosids</taxon>
        <taxon>malvids</taxon>
        <taxon>Malvales</taxon>
        <taxon>Malvaceae</taxon>
        <taxon>Malvoideae</taxon>
        <taxon>Gossypium</taxon>
    </lineage>
</organism>
<evidence type="ECO:0000256" key="1">
    <source>
        <dbReference type="ARBA" id="ARBA00022490"/>
    </source>
</evidence>
<dbReference type="Proteomes" id="UP000593561">
    <property type="component" value="Unassembled WGS sequence"/>
</dbReference>
<name>A0A7J8RWY7_GOSDV</name>
<dbReference type="PANTHER" id="PTHR19849:SF0">
    <property type="entry name" value="PHOSPHOLIPASE A-2-ACTIVATING PROTEIN"/>
    <property type="match status" value="1"/>
</dbReference>
<dbReference type="GO" id="GO:0043161">
    <property type="term" value="P:proteasome-mediated ubiquitin-dependent protein catabolic process"/>
    <property type="evidence" value="ECO:0007669"/>
    <property type="project" value="TreeGrafter"/>
</dbReference>
<proteinExistence type="predicted"/>
<dbReference type="PANTHER" id="PTHR19849">
    <property type="entry name" value="PHOSPHOLIPASE A-2-ACTIVATING PROTEIN"/>
    <property type="match status" value="1"/>
</dbReference>
<dbReference type="Pfam" id="PF00400">
    <property type="entry name" value="WD40"/>
    <property type="match status" value="2"/>
</dbReference>
<evidence type="ECO:0000313" key="4">
    <source>
        <dbReference type="EMBL" id="MBA0618364.1"/>
    </source>
</evidence>
<dbReference type="EMBL" id="JABFAC010000007">
    <property type="protein sequence ID" value="MBA0618364.1"/>
    <property type="molecule type" value="Genomic_DNA"/>
</dbReference>
<keyword evidence="2" id="KW-0853">WD repeat</keyword>
<dbReference type="GO" id="GO:0005737">
    <property type="term" value="C:cytoplasm"/>
    <property type="evidence" value="ECO:0007669"/>
    <property type="project" value="TreeGrafter"/>
</dbReference>
<reference evidence="4 5" key="1">
    <citation type="journal article" date="2019" name="Genome Biol. Evol.">
        <title>Insights into the evolution of the New World diploid cottons (Gossypium, subgenus Houzingenia) based on genome sequencing.</title>
        <authorList>
            <person name="Grover C.E."/>
            <person name="Arick M.A. 2nd"/>
            <person name="Thrash A."/>
            <person name="Conover J.L."/>
            <person name="Sanders W.S."/>
            <person name="Peterson D.G."/>
            <person name="Frelichowski J.E."/>
            <person name="Scheffler J.A."/>
            <person name="Scheffler B.E."/>
            <person name="Wendel J.F."/>
        </authorList>
    </citation>
    <scope>NUCLEOTIDE SEQUENCE [LARGE SCALE GENOMIC DNA]</scope>
    <source>
        <strain evidence="4">27</strain>
        <tissue evidence="4">Leaf</tissue>
    </source>
</reference>
<evidence type="ECO:0000313" key="5">
    <source>
        <dbReference type="Proteomes" id="UP000593561"/>
    </source>
</evidence>
<accession>A0A7J8RWY7</accession>